<organism evidence="2 3">
    <name type="scientific">Pleurodeles waltl</name>
    <name type="common">Iberian ribbed newt</name>
    <dbReference type="NCBI Taxonomy" id="8319"/>
    <lineage>
        <taxon>Eukaryota</taxon>
        <taxon>Metazoa</taxon>
        <taxon>Chordata</taxon>
        <taxon>Craniata</taxon>
        <taxon>Vertebrata</taxon>
        <taxon>Euteleostomi</taxon>
        <taxon>Amphibia</taxon>
        <taxon>Batrachia</taxon>
        <taxon>Caudata</taxon>
        <taxon>Salamandroidea</taxon>
        <taxon>Salamandridae</taxon>
        <taxon>Pleurodelinae</taxon>
        <taxon>Pleurodeles</taxon>
    </lineage>
</organism>
<dbReference type="AlphaFoldDB" id="A0AAV7UX54"/>
<keyword evidence="3" id="KW-1185">Reference proteome</keyword>
<feature type="compositionally biased region" description="Basic and acidic residues" evidence="1">
    <location>
        <begin position="51"/>
        <end position="84"/>
    </location>
</feature>
<evidence type="ECO:0000313" key="2">
    <source>
        <dbReference type="EMBL" id="KAJ1192504.1"/>
    </source>
</evidence>
<reference evidence="2" key="1">
    <citation type="journal article" date="2022" name="bioRxiv">
        <title>Sequencing and chromosome-scale assembly of the giantPleurodeles waltlgenome.</title>
        <authorList>
            <person name="Brown T."/>
            <person name="Elewa A."/>
            <person name="Iarovenko S."/>
            <person name="Subramanian E."/>
            <person name="Araus A.J."/>
            <person name="Petzold A."/>
            <person name="Susuki M."/>
            <person name="Suzuki K.-i.T."/>
            <person name="Hayashi T."/>
            <person name="Toyoda A."/>
            <person name="Oliveira C."/>
            <person name="Osipova E."/>
            <person name="Leigh N.D."/>
            <person name="Simon A."/>
            <person name="Yun M.H."/>
        </authorList>
    </citation>
    <scope>NUCLEOTIDE SEQUENCE</scope>
    <source>
        <strain evidence="2">20211129_DDA</strain>
        <tissue evidence="2">Liver</tissue>
    </source>
</reference>
<feature type="region of interest" description="Disordered" evidence="1">
    <location>
        <begin position="22"/>
        <end position="97"/>
    </location>
</feature>
<gene>
    <name evidence="2" type="ORF">NDU88_001811</name>
</gene>
<sequence>MRVPCAALKCLERTVTWGPRQIEERRGRRPSLVLGDSECVAPGSGTGAAGPRDRGLPAKKTAADERAARSTQEKRRRSRLDVPRPGEMNAMMPALKR</sequence>
<evidence type="ECO:0000256" key="1">
    <source>
        <dbReference type="SAM" id="MobiDB-lite"/>
    </source>
</evidence>
<accession>A0AAV7UX54</accession>
<dbReference type="EMBL" id="JANPWB010000004">
    <property type="protein sequence ID" value="KAJ1192504.1"/>
    <property type="molecule type" value="Genomic_DNA"/>
</dbReference>
<dbReference type="Proteomes" id="UP001066276">
    <property type="component" value="Chromosome 2_2"/>
</dbReference>
<proteinExistence type="predicted"/>
<evidence type="ECO:0000313" key="3">
    <source>
        <dbReference type="Proteomes" id="UP001066276"/>
    </source>
</evidence>
<comment type="caution">
    <text evidence="2">The sequence shown here is derived from an EMBL/GenBank/DDBJ whole genome shotgun (WGS) entry which is preliminary data.</text>
</comment>
<protein>
    <submittedName>
        <fullName evidence="2">Uncharacterized protein</fullName>
    </submittedName>
</protein>
<name>A0AAV7UX54_PLEWA</name>